<organism evidence="1 2">
    <name type="scientific">Nostoc parmelioides FACHB-3921</name>
    <dbReference type="NCBI Taxonomy" id="2692909"/>
    <lineage>
        <taxon>Bacteria</taxon>
        <taxon>Bacillati</taxon>
        <taxon>Cyanobacteriota</taxon>
        <taxon>Cyanophyceae</taxon>
        <taxon>Nostocales</taxon>
        <taxon>Nostocaceae</taxon>
        <taxon>Nostoc</taxon>
    </lineage>
</organism>
<dbReference type="RefSeq" id="WP_190572506.1">
    <property type="nucleotide sequence ID" value="NZ_JACJQL010000104.1"/>
</dbReference>
<protein>
    <submittedName>
        <fullName evidence="1">Uncharacterized protein</fullName>
    </submittedName>
</protein>
<name>A0ABR8BNY1_9NOSO</name>
<reference evidence="1 2" key="1">
    <citation type="journal article" date="2020" name="ISME J.">
        <title>Comparative genomics reveals insights into cyanobacterial evolution and habitat adaptation.</title>
        <authorList>
            <person name="Chen M.Y."/>
            <person name="Teng W.K."/>
            <person name="Zhao L."/>
            <person name="Hu C.X."/>
            <person name="Zhou Y.K."/>
            <person name="Han B.P."/>
            <person name="Song L.R."/>
            <person name="Shu W.S."/>
        </authorList>
    </citation>
    <scope>NUCLEOTIDE SEQUENCE [LARGE SCALE GENOMIC DNA]</scope>
    <source>
        <strain evidence="1 2">FACHB-3921</strain>
    </source>
</reference>
<accession>A0ABR8BNY1</accession>
<proteinExistence type="predicted"/>
<evidence type="ECO:0000313" key="2">
    <source>
        <dbReference type="Proteomes" id="UP000621307"/>
    </source>
</evidence>
<evidence type="ECO:0000313" key="1">
    <source>
        <dbReference type="EMBL" id="MBD2255541.1"/>
    </source>
</evidence>
<sequence>MNPHLNETFCPLPSAFFNRAWKYKKYRGSLSPVKPYLNYDEEILPQLYEVLLKTA</sequence>
<dbReference type="Proteomes" id="UP000621307">
    <property type="component" value="Unassembled WGS sequence"/>
</dbReference>
<keyword evidence="2" id="KW-1185">Reference proteome</keyword>
<gene>
    <name evidence="1" type="ORF">H6G14_30510</name>
</gene>
<comment type="caution">
    <text evidence="1">The sequence shown here is derived from an EMBL/GenBank/DDBJ whole genome shotgun (WGS) entry which is preliminary data.</text>
</comment>
<dbReference type="EMBL" id="JACJQL010000104">
    <property type="protein sequence ID" value="MBD2255541.1"/>
    <property type="molecule type" value="Genomic_DNA"/>
</dbReference>